<protein>
    <recommendedName>
        <fullName evidence="2">Myb-like domain-containing protein</fullName>
    </recommendedName>
</protein>
<name>A0AAV0CWW8_9ASTE</name>
<dbReference type="PANTHER" id="PTHR45023">
    <property type="match status" value="1"/>
</dbReference>
<evidence type="ECO:0000313" key="4">
    <source>
        <dbReference type="Proteomes" id="UP001152523"/>
    </source>
</evidence>
<organism evidence="3 4">
    <name type="scientific">Cuscuta epithymum</name>
    <dbReference type="NCBI Taxonomy" id="186058"/>
    <lineage>
        <taxon>Eukaryota</taxon>
        <taxon>Viridiplantae</taxon>
        <taxon>Streptophyta</taxon>
        <taxon>Embryophyta</taxon>
        <taxon>Tracheophyta</taxon>
        <taxon>Spermatophyta</taxon>
        <taxon>Magnoliopsida</taxon>
        <taxon>eudicotyledons</taxon>
        <taxon>Gunneridae</taxon>
        <taxon>Pentapetalae</taxon>
        <taxon>asterids</taxon>
        <taxon>lamiids</taxon>
        <taxon>Solanales</taxon>
        <taxon>Convolvulaceae</taxon>
        <taxon>Cuscuteae</taxon>
        <taxon>Cuscuta</taxon>
        <taxon>Cuscuta subgen. Cuscuta</taxon>
    </lineage>
</organism>
<reference evidence="3" key="1">
    <citation type="submission" date="2022-07" db="EMBL/GenBank/DDBJ databases">
        <authorList>
            <person name="Macas J."/>
            <person name="Novak P."/>
            <person name="Neumann P."/>
        </authorList>
    </citation>
    <scope>NUCLEOTIDE SEQUENCE</scope>
</reference>
<dbReference type="Pfam" id="PF14303">
    <property type="entry name" value="NAM-associated"/>
    <property type="match status" value="1"/>
</dbReference>
<dbReference type="InterPro" id="IPR001005">
    <property type="entry name" value="SANT/Myb"/>
</dbReference>
<feature type="region of interest" description="Disordered" evidence="1">
    <location>
        <begin position="285"/>
        <end position="345"/>
    </location>
</feature>
<dbReference type="Proteomes" id="UP001152523">
    <property type="component" value="Unassembled WGS sequence"/>
</dbReference>
<dbReference type="AlphaFoldDB" id="A0AAV0CWW8"/>
<evidence type="ECO:0000313" key="3">
    <source>
        <dbReference type="EMBL" id="CAH9084450.1"/>
    </source>
</evidence>
<keyword evidence="4" id="KW-1185">Reference proteome</keyword>
<dbReference type="EMBL" id="CAMAPF010000046">
    <property type="protein sequence ID" value="CAH9084450.1"/>
    <property type="molecule type" value="Genomic_DNA"/>
</dbReference>
<evidence type="ECO:0000256" key="1">
    <source>
        <dbReference type="SAM" id="MobiDB-lite"/>
    </source>
</evidence>
<feature type="compositionally biased region" description="Basic and acidic residues" evidence="1">
    <location>
        <begin position="320"/>
        <end position="331"/>
    </location>
</feature>
<dbReference type="PANTHER" id="PTHR45023:SF4">
    <property type="entry name" value="GLYCINE-RICH PROTEIN-RELATED"/>
    <property type="match status" value="1"/>
</dbReference>
<dbReference type="PROSITE" id="PS50090">
    <property type="entry name" value="MYB_LIKE"/>
    <property type="match status" value="1"/>
</dbReference>
<feature type="compositionally biased region" description="Basic residues" evidence="1">
    <location>
        <begin position="332"/>
        <end position="342"/>
    </location>
</feature>
<proteinExistence type="predicted"/>
<comment type="caution">
    <text evidence="3">The sequence shown here is derived from an EMBL/GenBank/DDBJ whole genome shotgun (WGS) entry which is preliminary data.</text>
</comment>
<gene>
    <name evidence="3" type="ORF">CEPIT_LOCUS8897</name>
</gene>
<dbReference type="InterPro" id="IPR029466">
    <property type="entry name" value="NAM-associated_C"/>
</dbReference>
<sequence>MSPFFFDLQPPPRMLPFFFDQSLLICATLLRIQMEPTSHPSFVDHEHLQKDSEVTDLTSLYGNASQINSQSSMPALNQYGLANMPFSPNFMMNPSFAPRAHSPLGYGFSFQDLLHSPNIPFESPVTKTSREPDKSNKSKQNARISNTGGGSKNWSKDEDVALTQAWLYISVDADVGNNQKVANMWNRISQIWREKMGTYDESRTTNSLQCRWNKIVAAVNKFHALYERLQRQPKSGASQEDMRREAMRMYEDINEGQSFKHEHCWEIMKTNSKWCTKEVNRTKDLSKQKTANASGHTQESIPPMNSGNEDQNCIDLDVTSDGKRSDIERPQGRKATKEKKRRLNDEKNVVDALNKIHTVLDKQVSVNEEEVKMKKEKDLKDFELREKVMQKELEFKERAEKRKELQYILNQDVNKLPFSMRERFEMYQSQIFKEWENNGRFGVNNS</sequence>
<evidence type="ECO:0000259" key="2">
    <source>
        <dbReference type="PROSITE" id="PS50090"/>
    </source>
</evidence>
<feature type="region of interest" description="Disordered" evidence="1">
    <location>
        <begin position="121"/>
        <end position="155"/>
    </location>
</feature>
<feature type="compositionally biased region" description="Polar residues" evidence="1">
    <location>
        <begin position="288"/>
        <end position="311"/>
    </location>
</feature>
<accession>A0AAV0CWW8</accession>
<feature type="domain" description="Myb-like" evidence="2">
    <location>
        <begin position="153"/>
        <end position="216"/>
    </location>
</feature>